<evidence type="ECO:0000313" key="13">
    <source>
        <dbReference type="Proteomes" id="UP000604046"/>
    </source>
</evidence>
<evidence type="ECO:0000256" key="2">
    <source>
        <dbReference type="ARBA" id="ARBA00022448"/>
    </source>
</evidence>
<dbReference type="EMBL" id="CAJNDS010002164">
    <property type="protein sequence ID" value="CAE7357251.1"/>
    <property type="molecule type" value="Genomic_DNA"/>
</dbReference>
<evidence type="ECO:0000313" key="12">
    <source>
        <dbReference type="EMBL" id="CAE7357251.1"/>
    </source>
</evidence>
<keyword evidence="2" id="KW-0813">Transport</keyword>
<feature type="transmembrane region" description="Helical" evidence="10">
    <location>
        <begin position="36"/>
        <end position="59"/>
    </location>
</feature>
<keyword evidence="3 10" id="KW-0812">Transmembrane</keyword>
<keyword evidence="4" id="KW-0677">Repeat</keyword>
<reference evidence="12" key="1">
    <citation type="submission" date="2021-02" db="EMBL/GenBank/DDBJ databases">
        <authorList>
            <person name="Dougan E. K."/>
            <person name="Rhodes N."/>
            <person name="Thang M."/>
            <person name="Chan C."/>
        </authorList>
    </citation>
    <scope>NUCLEOTIDE SEQUENCE</scope>
</reference>
<dbReference type="Pfam" id="PF00520">
    <property type="entry name" value="Ion_trans"/>
    <property type="match status" value="1"/>
</dbReference>
<keyword evidence="7" id="KW-0406">Ion transport</keyword>
<accession>A0A812Q490</accession>
<evidence type="ECO:0000256" key="9">
    <source>
        <dbReference type="ARBA" id="ARBA00023303"/>
    </source>
</evidence>
<evidence type="ECO:0000256" key="6">
    <source>
        <dbReference type="ARBA" id="ARBA00022989"/>
    </source>
</evidence>
<evidence type="ECO:0000256" key="10">
    <source>
        <dbReference type="SAM" id="Phobius"/>
    </source>
</evidence>
<dbReference type="PANTHER" id="PTHR46988:SF2">
    <property type="entry name" value="TWO PORE CALCIUM CHANNEL PROTEIN 1"/>
    <property type="match status" value="1"/>
</dbReference>
<evidence type="ECO:0000256" key="5">
    <source>
        <dbReference type="ARBA" id="ARBA00022837"/>
    </source>
</evidence>
<dbReference type="GO" id="GO:0016020">
    <property type="term" value="C:membrane"/>
    <property type="evidence" value="ECO:0007669"/>
    <property type="project" value="UniProtKB-SubCell"/>
</dbReference>
<keyword evidence="9" id="KW-0407">Ion channel</keyword>
<name>A0A812Q490_9DINO</name>
<evidence type="ECO:0000256" key="3">
    <source>
        <dbReference type="ARBA" id="ARBA00022692"/>
    </source>
</evidence>
<evidence type="ECO:0000256" key="1">
    <source>
        <dbReference type="ARBA" id="ARBA00004141"/>
    </source>
</evidence>
<dbReference type="OrthoDB" id="416585at2759"/>
<dbReference type="InterPro" id="IPR005821">
    <property type="entry name" value="Ion_trans_dom"/>
</dbReference>
<keyword evidence="8 10" id="KW-0472">Membrane</keyword>
<dbReference type="Proteomes" id="UP000604046">
    <property type="component" value="Unassembled WGS sequence"/>
</dbReference>
<organism evidence="12 13">
    <name type="scientific">Symbiodinium natans</name>
    <dbReference type="NCBI Taxonomy" id="878477"/>
    <lineage>
        <taxon>Eukaryota</taxon>
        <taxon>Sar</taxon>
        <taxon>Alveolata</taxon>
        <taxon>Dinophyceae</taxon>
        <taxon>Suessiales</taxon>
        <taxon>Symbiodiniaceae</taxon>
        <taxon>Symbiodinium</taxon>
    </lineage>
</organism>
<feature type="transmembrane region" description="Helical" evidence="10">
    <location>
        <begin position="107"/>
        <end position="128"/>
    </location>
</feature>
<proteinExistence type="predicted"/>
<dbReference type="AlphaFoldDB" id="A0A812Q490"/>
<evidence type="ECO:0000256" key="8">
    <source>
        <dbReference type="ARBA" id="ARBA00023136"/>
    </source>
</evidence>
<keyword evidence="13" id="KW-1185">Reference proteome</keyword>
<sequence length="138" mass="15571">MSFEILVVHIMRSICLAPRLKTLHYLVALVARLLPIYSRLGMVLLCTFYFFATIGEPLFGGRIYKGNPQLDGSSFAASHFWALNFNDVPSGFVTLFSLMVVNNWFEIAGACILVTTEYSAIFFVSFFVTRRSAEQLPK</sequence>
<dbReference type="GO" id="GO:0005245">
    <property type="term" value="F:voltage-gated calcium channel activity"/>
    <property type="evidence" value="ECO:0007669"/>
    <property type="project" value="InterPro"/>
</dbReference>
<dbReference type="Gene3D" id="1.10.287.70">
    <property type="match status" value="1"/>
</dbReference>
<comment type="subcellular location">
    <subcellularLocation>
        <location evidence="1">Membrane</location>
        <topology evidence="1">Multi-pass membrane protein</topology>
    </subcellularLocation>
</comment>
<protein>
    <submittedName>
        <fullName evidence="12">TPC1 protein</fullName>
    </submittedName>
</protein>
<dbReference type="InterPro" id="IPR044581">
    <property type="entry name" value="TPC1_plant"/>
</dbReference>
<feature type="domain" description="Ion transport" evidence="11">
    <location>
        <begin position="7"/>
        <end position="128"/>
    </location>
</feature>
<evidence type="ECO:0000259" key="11">
    <source>
        <dbReference type="Pfam" id="PF00520"/>
    </source>
</evidence>
<comment type="caution">
    <text evidence="12">The sequence shown here is derived from an EMBL/GenBank/DDBJ whole genome shotgun (WGS) entry which is preliminary data.</text>
</comment>
<keyword evidence="5" id="KW-0106">Calcium</keyword>
<dbReference type="PANTHER" id="PTHR46988">
    <property type="entry name" value="TWO PORE CALCIUM CHANNEL PROTEIN 1"/>
    <property type="match status" value="1"/>
</dbReference>
<evidence type="ECO:0000256" key="4">
    <source>
        <dbReference type="ARBA" id="ARBA00022737"/>
    </source>
</evidence>
<gene>
    <name evidence="12" type="primary">TPC1</name>
    <name evidence="12" type="ORF">SNAT2548_LOCUS19053</name>
</gene>
<keyword evidence="6 10" id="KW-1133">Transmembrane helix</keyword>
<evidence type="ECO:0000256" key="7">
    <source>
        <dbReference type="ARBA" id="ARBA00023065"/>
    </source>
</evidence>